<dbReference type="RefSeq" id="WP_289363726.1">
    <property type="nucleotide sequence ID" value="NZ_JAUCBP010000002.1"/>
</dbReference>
<dbReference type="Proteomes" id="UP001234343">
    <property type="component" value="Unassembled WGS sequence"/>
</dbReference>
<gene>
    <name evidence="1" type="ORF">QTP81_03360</name>
</gene>
<keyword evidence="2" id="KW-1185">Reference proteome</keyword>
<accession>A0ABT7STX8</accession>
<organism evidence="1 2">
    <name type="scientific">Alteromonas arenosi</name>
    <dbReference type="NCBI Taxonomy" id="3055817"/>
    <lineage>
        <taxon>Bacteria</taxon>
        <taxon>Pseudomonadati</taxon>
        <taxon>Pseudomonadota</taxon>
        <taxon>Gammaproteobacteria</taxon>
        <taxon>Alteromonadales</taxon>
        <taxon>Alteromonadaceae</taxon>
        <taxon>Alteromonas/Salinimonas group</taxon>
        <taxon>Alteromonas</taxon>
    </lineage>
</organism>
<dbReference type="EMBL" id="JAUCBP010000002">
    <property type="protein sequence ID" value="MDM7859645.1"/>
    <property type="molecule type" value="Genomic_DNA"/>
</dbReference>
<comment type="caution">
    <text evidence="1">The sequence shown here is derived from an EMBL/GenBank/DDBJ whole genome shotgun (WGS) entry which is preliminary data.</text>
</comment>
<reference evidence="1 2" key="1">
    <citation type="submission" date="2023-06" db="EMBL/GenBank/DDBJ databases">
        <title>Alteromonas sp. ASW11-36 isolated from intertidal sand.</title>
        <authorList>
            <person name="Li Y."/>
        </authorList>
    </citation>
    <scope>NUCLEOTIDE SEQUENCE [LARGE SCALE GENOMIC DNA]</scope>
    <source>
        <strain evidence="1 2">ASW11-36</strain>
    </source>
</reference>
<proteinExistence type="predicted"/>
<evidence type="ECO:0000313" key="1">
    <source>
        <dbReference type="EMBL" id="MDM7859645.1"/>
    </source>
</evidence>
<protein>
    <recommendedName>
        <fullName evidence="3">Asparagine synthase</fullName>
    </recommendedName>
</protein>
<evidence type="ECO:0000313" key="2">
    <source>
        <dbReference type="Proteomes" id="UP001234343"/>
    </source>
</evidence>
<sequence>MANNKGFLLVVQETAEQPLSIDGFQHVKQYESATLFADDGCRNTLITTDANGISVYLGDRHLHADEQDHTLDPHEWQSTIHTGTLVSFDTQHKQLKIQCDFMGSETVWYAQKGQQFWVSNRLENFSRFGAFEKDWAGVYTFLASAISVAERTPLLGVQQTCPLQTIEFRNGKLNITTSSAWQSNPECNVSSALHQIDQRLHDVLMRSPNAFLMLSAGWDSRVLLSSNRERIVGTYTHGELKSREVEIAYKLGAPLQKGMTFNPLEDTHFGAETALQMLSSLGFALFPHWYHASHYLAQFNDAPLSAGLFVEHLSGHYGINSLSSGTNKLKLLFNSMVRPGVYDKISNEQAISMLTPLLSDAFKTHPWCWRQDVDYQALQKQFSDDTAACLKGYVDSGTNGLQELSERFKLAHAHRQFFVLQTKSAATTLGYHHPYVDSVLAQQVLQLKYRHRVNYKVSQYIVKQQHSDLCSLPMAATLINAGRPILMQEASRLVRIAGEKLISKLKGQTVKGLGWNNFQFLHQQQSFHEYVDLLVDDMWDKPAMHRFIEQYGQANGDAYSMLDMLTKMVTLDFKLHPNAYEAAR</sequence>
<evidence type="ECO:0008006" key="3">
    <source>
        <dbReference type="Google" id="ProtNLM"/>
    </source>
</evidence>
<name>A0ABT7STX8_9ALTE</name>